<accession>G7YAM2</accession>
<evidence type="ECO:0000313" key="1">
    <source>
        <dbReference type="EMBL" id="GAA50006.1"/>
    </source>
</evidence>
<dbReference type="AlphaFoldDB" id="G7YAM2"/>
<gene>
    <name evidence="1" type="ORF">CLF_103916</name>
</gene>
<evidence type="ECO:0000313" key="2">
    <source>
        <dbReference type="Proteomes" id="UP000008909"/>
    </source>
</evidence>
<protein>
    <submittedName>
        <fullName evidence="1">Uncharacterized protein</fullName>
    </submittedName>
</protein>
<reference key="2">
    <citation type="submission" date="2011-10" db="EMBL/GenBank/DDBJ databases">
        <title>The genome and transcriptome sequence of Clonorchis sinensis provide insights into the carcinogenic liver fluke.</title>
        <authorList>
            <person name="Wang X."/>
            <person name="Huang Y."/>
            <person name="Chen W."/>
            <person name="Liu H."/>
            <person name="Guo L."/>
            <person name="Chen Y."/>
            <person name="Luo F."/>
            <person name="Zhou W."/>
            <person name="Sun J."/>
            <person name="Mao Q."/>
            <person name="Liang P."/>
            <person name="Zhou C."/>
            <person name="Tian Y."/>
            <person name="Men J."/>
            <person name="Lv X."/>
            <person name="Huang L."/>
            <person name="Zhou J."/>
            <person name="Hu Y."/>
            <person name="Li R."/>
            <person name="Zhang F."/>
            <person name="Lei H."/>
            <person name="Li X."/>
            <person name="Hu X."/>
            <person name="Liang C."/>
            <person name="Xu J."/>
            <person name="Wu Z."/>
            <person name="Yu X."/>
        </authorList>
    </citation>
    <scope>NUCLEOTIDE SEQUENCE</scope>
    <source>
        <strain>Henan</strain>
    </source>
</reference>
<organism evidence="1 2">
    <name type="scientific">Clonorchis sinensis</name>
    <name type="common">Chinese liver fluke</name>
    <dbReference type="NCBI Taxonomy" id="79923"/>
    <lineage>
        <taxon>Eukaryota</taxon>
        <taxon>Metazoa</taxon>
        <taxon>Spiralia</taxon>
        <taxon>Lophotrochozoa</taxon>
        <taxon>Platyhelminthes</taxon>
        <taxon>Trematoda</taxon>
        <taxon>Digenea</taxon>
        <taxon>Opisthorchiida</taxon>
        <taxon>Opisthorchiata</taxon>
        <taxon>Opisthorchiidae</taxon>
        <taxon>Clonorchis</taxon>
    </lineage>
</organism>
<sequence>MCESWKTKDTRIFLQEILVNLKHFEATLPIHSKHLIKLANHRMRAESLEVDTTELVIVMVSSSGVIDWSGLAAHLSRLYPVRIGNSVKNAYRTLICSHPASHTAKLNDSYMNIVSYLLQLPSSAMP</sequence>
<dbReference type="Proteomes" id="UP000008909">
    <property type="component" value="Unassembled WGS sequence"/>
</dbReference>
<dbReference type="EMBL" id="DF143005">
    <property type="protein sequence ID" value="GAA50006.1"/>
    <property type="molecule type" value="Genomic_DNA"/>
</dbReference>
<reference evidence="1" key="1">
    <citation type="journal article" date="2011" name="Genome Biol.">
        <title>The draft genome of the carcinogenic human liver fluke Clonorchis sinensis.</title>
        <authorList>
            <person name="Wang X."/>
            <person name="Chen W."/>
            <person name="Huang Y."/>
            <person name="Sun J."/>
            <person name="Men J."/>
            <person name="Liu H."/>
            <person name="Luo F."/>
            <person name="Guo L."/>
            <person name="Lv X."/>
            <person name="Deng C."/>
            <person name="Zhou C."/>
            <person name="Fan Y."/>
            <person name="Li X."/>
            <person name="Huang L."/>
            <person name="Hu Y."/>
            <person name="Liang C."/>
            <person name="Hu X."/>
            <person name="Xu J."/>
            <person name="Yu X."/>
        </authorList>
    </citation>
    <scope>NUCLEOTIDE SEQUENCE [LARGE SCALE GENOMIC DNA]</scope>
    <source>
        <strain evidence="1">Henan</strain>
    </source>
</reference>
<keyword evidence="2" id="KW-1185">Reference proteome</keyword>
<name>G7YAM2_CLOSI</name>
<proteinExistence type="predicted"/>